<evidence type="ECO:0000313" key="5">
    <source>
        <dbReference type="Ensembl" id="ENSPNAP00000000140.1"/>
    </source>
</evidence>
<sequence>MKVWNILCLTALIIPTFIQFWLLVAHNVSDVDKERHSLYHIYTVHYSLSQNSSNITEFTAAVLFDGEQVDYSSDSNDRVSEQMEESWRNRATMRKEHQTVLNEFDGFIHLLELSSRDDHHFIKRRGCEVERSSSGGVTLLNTTDEYTHNGKVVLYFDVHNYQWMVLDNEFLPVKVMWDNEPHRNQMTKDYLQQRCMDRLLSYLGDYDGDSNEMPRPPDVYDYDYVDYSGYYSLDSFPDVPPVRLVLSTKMFSLTMIIIIVLVVIFALLRRRTVTTTKCSLINGVIDQVLLSFKKRIRKEKAAEPPGIEASREELKAEDEDDDGKNLDRWSQNEGLTPAGGEITCSSPDLVMIHNHAFVSSDQAFNLVVVV</sequence>
<feature type="region of interest" description="Disordered" evidence="2">
    <location>
        <begin position="301"/>
        <end position="339"/>
    </location>
</feature>
<evidence type="ECO:0000313" key="6">
    <source>
        <dbReference type="Proteomes" id="UP001501920"/>
    </source>
</evidence>
<organism evidence="5 6">
    <name type="scientific">Pygocentrus nattereri</name>
    <name type="common">Red-bellied piranha</name>
    <dbReference type="NCBI Taxonomy" id="42514"/>
    <lineage>
        <taxon>Eukaryota</taxon>
        <taxon>Metazoa</taxon>
        <taxon>Chordata</taxon>
        <taxon>Craniata</taxon>
        <taxon>Vertebrata</taxon>
        <taxon>Euteleostomi</taxon>
        <taxon>Actinopterygii</taxon>
        <taxon>Neopterygii</taxon>
        <taxon>Teleostei</taxon>
        <taxon>Ostariophysi</taxon>
        <taxon>Characiformes</taxon>
        <taxon>Characoidei</taxon>
        <taxon>Pygocentrus</taxon>
    </lineage>
</organism>
<keyword evidence="6" id="KW-1185">Reference proteome</keyword>
<feature type="transmembrane region" description="Helical" evidence="3">
    <location>
        <begin position="250"/>
        <end position="268"/>
    </location>
</feature>
<dbReference type="GO" id="GO:0005615">
    <property type="term" value="C:extracellular space"/>
    <property type="evidence" value="ECO:0007669"/>
    <property type="project" value="TreeGrafter"/>
</dbReference>
<dbReference type="InterPro" id="IPR037055">
    <property type="entry name" value="MHC_I-like_Ag-recog_sf"/>
</dbReference>
<protein>
    <recommendedName>
        <fullName evidence="4">MHC class I-like antigen recognition-like domain-containing protein</fullName>
    </recommendedName>
</protein>
<keyword evidence="1" id="KW-0325">Glycoprotein</keyword>
<evidence type="ECO:0000256" key="1">
    <source>
        <dbReference type="ARBA" id="ARBA00023180"/>
    </source>
</evidence>
<dbReference type="Pfam" id="PF00129">
    <property type="entry name" value="MHC_I"/>
    <property type="match status" value="1"/>
</dbReference>
<dbReference type="SUPFAM" id="SSF54452">
    <property type="entry name" value="MHC antigen-recognition domain"/>
    <property type="match status" value="1"/>
</dbReference>
<dbReference type="Ensembl" id="ENSPNAT00000014374.2">
    <property type="protein sequence ID" value="ENSPNAP00000000140.1"/>
    <property type="gene ID" value="ENSPNAG00000007288.2"/>
</dbReference>
<name>A0A3B4BNC1_PYGNA</name>
<accession>A0A3B4BNC1</accession>
<evidence type="ECO:0000259" key="4">
    <source>
        <dbReference type="Pfam" id="PF00129"/>
    </source>
</evidence>
<reference evidence="5 6" key="1">
    <citation type="submission" date="2020-10" db="EMBL/GenBank/DDBJ databases">
        <title>Pygocentrus nattereri (red-bellied piranha) genome, fPygNat1, primary haplotype.</title>
        <authorList>
            <person name="Myers G."/>
            <person name="Meyer A."/>
            <person name="Karagic N."/>
            <person name="Pippel M."/>
            <person name="Winkler S."/>
            <person name="Tracey A."/>
            <person name="Wood J."/>
            <person name="Formenti G."/>
            <person name="Howe K."/>
            <person name="Fedrigo O."/>
            <person name="Jarvis E.D."/>
        </authorList>
    </citation>
    <scope>NUCLEOTIDE SEQUENCE [LARGE SCALE GENOMIC DNA]</scope>
</reference>
<reference evidence="5" key="2">
    <citation type="submission" date="2025-08" db="UniProtKB">
        <authorList>
            <consortium name="Ensembl"/>
        </authorList>
    </citation>
    <scope>IDENTIFICATION</scope>
</reference>
<evidence type="ECO:0000256" key="3">
    <source>
        <dbReference type="SAM" id="Phobius"/>
    </source>
</evidence>
<feature type="domain" description="MHC class I-like antigen recognition-like" evidence="4">
    <location>
        <begin position="35"/>
        <end position="203"/>
    </location>
</feature>
<dbReference type="AlphaFoldDB" id="A0A3B4BNC1"/>
<dbReference type="PANTHER" id="PTHR16675:SF193">
    <property type="entry name" value="LOC571647 PROTEIN-RELATED"/>
    <property type="match status" value="1"/>
</dbReference>
<keyword evidence="3" id="KW-0472">Membrane</keyword>
<dbReference type="InterPro" id="IPR011162">
    <property type="entry name" value="MHC_I/II-like_Ag-recog"/>
</dbReference>
<dbReference type="InterPro" id="IPR011161">
    <property type="entry name" value="MHC_I-like_Ag-recog"/>
</dbReference>
<dbReference type="PANTHER" id="PTHR16675">
    <property type="entry name" value="MHC CLASS I-RELATED"/>
    <property type="match status" value="1"/>
</dbReference>
<dbReference type="Proteomes" id="UP001501920">
    <property type="component" value="Chromosome 11"/>
</dbReference>
<dbReference type="GO" id="GO:0009897">
    <property type="term" value="C:external side of plasma membrane"/>
    <property type="evidence" value="ECO:0007669"/>
    <property type="project" value="TreeGrafter"/>
</dbReference>
<reference evidence="5" key="3">
    <citation type="submission" date="2025-09" db="UniProtKB">
        <authorList>
            <consortium name="Ensembl"/>
        </authorList>
    </citation>
    <scope>IDENTIFICATION</scope>
</reference>
<dbReference type="InterPro" id="IPR050208">
    <property type="entry name" value="MHC_class-I_related"/>
</dbReference>
<proteinExistence type="predicted"/>
<keyword evidence="3" id="KW-1133">Transmembrane helix</keyword>
<evidence type="ECO:0000256" key="2">
    <source>
        <dbReference type="SAM" id="MobiDB-lite"/>
    </source>
</evidence>
<dbReference type="STRING" id="42514.ENSPNAP00000000140"/>
<dbReference type="Gene3D" id="3.30.500.10">
    <property type="entry name" value="MHC class I-like antigen recognition-like"/>
    <property type="match status" value="1"/>
</dbReference>
<dbReference type="GO" id="GO:0006955">
    <property type="term" value="P:immune response"/>
    <property type="evidence" value="ECO:0007669"/>
    <property type="project" value="TreeGrafter"/>
</dbReference>
<keyword evidence="3" id="KW-0812">Transmembrane</keyword>